<dbReference type="Pfam" id="PF12494">
    <property type="entry name" value="DUF3695"/>
    <property type="match status" value="1"/>
</dbReference>
<proteinExistence type="predicted"/>
<protein>
    <submittedName>
        <fullName evidence="1">Uncharacterized protein</fullName>
    </submittedName>
</protein>
<dbReference type="EMBL" id="VTPC01000943">
    <property type="protein sequence ID" value="KAF2903733.1"/>
    <property type="molecule type" value="Genomic_DNA"/>
</dbReference>
<evidence type="ECO:0000313" key="1">
    <source>
        <dbReference type="EMBL" id="KAF2903733.1"/>
    </source>
</evidence>
<organism evidence="1 2">
    <name type="scientific">Ignelater luminosus</name>
    <name type="common">Cucubano</name>
    <name type="synonym">Pyrophorus luminosus</name>
    <dbReference type="NCBI Taxonomy" id="2038154"/>
    <lineage>
        <taxon>Eukaryota</taxon>
        <taxon>Metazoa</taxon>
        <taxon>Ecdysozoa</taxon>
        <taxon>Arthropoda</taxon>
        <taxon>Hexapoda</taxon>
        <taxon>Insecta</taxon>
        <taxon>Pterygota</taxon>
        <taxon>Neoptera</taxon>
        <taxon>Endopterygota</taxon>
        <taxon>Coleoptera</taxon>
        <taxon>Polyphaga</taxon>
        <taxon>Elateriformia</taxon>
        <taxon>Elateroidea</taxon>
        <taxon>Elateridae</taxon>
        <taxon>Agrypninae</taxon>
        <taxon>Pyrophorini</taxon>
        <taxon>Ignelater</taxon>
    </lineage>
</organism>
<reference evidence="1" key="1">
    <citation type="submission" date="2019-08" db="EMBL/GenBank/DDBJ databases">
        <title>The genome of the North American firefly Photinus pyralis.</title>
        <authorList>
            <consortium name="Photinus pyralis genome working group"/>
            <person name="Fallon T.R."/>
            <person name="Sander Lower S.E."/>
            <person name="Weng J.-K."/>
        </authorList>
    </citation>
    <scope>NUCLEOTIDE SEQUENCE</scope>
    <source>
        <strain evidence="1">TRF0915ILg1</strain>
        <tissue evidence="1">Whole body</tissue>
    </source>
</reference>
<dbReference type="Proteomes" id="UP000801492">
    <property type="component" value="Unassembled WGS sequence"/>
</dbReference>
<name>A0A8K0GN62_IGNLU</name>
<gene>
    <name evidence="1" type="ORF">ILUMI_02441</name>
</gene>
<dbReference type="InterPro" id="IPR022179">
    <property type="entry name" value="CFAP276"/>
</dbReference>
<evidence type="ECO:0000313" key="2">
    <source>
        <dbReference type="Proteomes" id="UP000801492"/>
    </source>
</evidence>
<accession>A0A8K0GN62</accession>
<sequence>MVKRIRNRAYLPYVSTEGTIAKPFPQVKAPTKKGSNWYSGLTPFERVYAHQTLASVRRYAHFKPFSGLIPEDELDFFMASPYNHSLDSFPEKGDPCLQAETLGMDTWRRLRNTRDLQPERDAKGPDAMLLYEGGKLIERYNNSHPVLIGGIKEKEHPSHVKLMNSSHHSPQTNAGYCRQDRDGTFFQY</sequence>
<keyword evidence="2" id="KW-1185">Reference proteome</keyword>
<dbReference type="AlphaFoldDB" id="A0A8K0GN62"/>
<dbReference type="OrthoDB" id="10013535at2759"/>
<comment type="caution">
    <text evidence="1">The sequence shown here is derived from an EMBL/GenBank/DDBJ whole genome shotgun (WGS) entry which is preliminary data.</text>
</comment>